<accession>A0ACB1ARM1</accession>
<gene>
    <name evidence="1" type="ORF">MENTE1834_LOCUS42443</name>
</gene>
<keyword evidence="2" id="KW-1185">Reference proteome</keyword>
<dbReference type="Proteomes" id="UP001497535">
    <property type="component" value="Unassembled WGS sequence"/>
</dbReference>
<protein>
    <submittedName>
        <fullName evidence="1">Uncharacterized protein</fullName>
    </submittedName>
</protein>
<sequence>MSITKNFRKSFIIIITSIIPVIICIIIIFHFVVQFNQFTFPFILGIFISKNIP</sequence>
<reference evidence="1" key="1">
    <citation type="submission" date="2023-11" db="EMBL/GenBank/DDBJ databases">
        <authorList>
            <person name="Poullet M."/>
        </authorList>
    </citation>
    <scope>NUCLEOTIDE SEQUENCE</scope>
    <source>
        <strain evidence="1">E1834</strain>
    </source>
</reference>
<proteinExistence type="predicted"/>
<organism evidence="1 2">
    <name type="scientific">Meloidogyne enterolobii</name>
    <name type="common">Root-knot nematode worm</name>
    <name type="synonym">Meloidogyne mayaguensis</name>
    <dbReference type="NCBI Taxonomy" id="390850"/>
    <lineage>
        <taxon>Eukaryota</taxon>
        <taxon>Metazoa</taxon>
        <taxon>Ecdysozoa</taxon>
        <taxon>Nematoda</taxon>
        <taxon>Chromadorea</taxon>
        <taxon>Rhabditida</taxon>
        <taxon>Tylenchina</taxon>
        <taxon>Tylenchomorpha</taxon>
        <taxon>Tylenchoidea</taxon>
        <taxon>Meloidogynidae</taxon>
        <taxon>Meloidogyninae</taxon>
        <taxon>Meloidogyne</taxon>
    </lineage>
</organism>
<name>A0ACB1ARM1_MELEN</name>
<evidence type="ECO:0000313" key="2">
    <source>
        <dbReference type="Proteomes" id="UP001497535"/>
    </source>
</evidence>
<dbReference type="EMBL" id="CAVMJV010000111">
    <property type="protein sequence ID" value="CAK5102091.1"/>
    <property type="molecule type" value="Genomic_DNA"/>
</dbReference>
<comment type="caution">
    <text evidence="1">The sequence shown here is derived from an EMBL/GenBank/DDBJ whole genome shotgun (WGS) entry which is preliminary data.</text>
</comment>
<evidence type="ECO:0000313" key="1">
    <source>
        <dbReference type="EMBL" id="CAK5102091.1"/>
    </source>
</evidence>